<proteinExistence type="predicted"/>
<reference evidence="1 2" key="1">
    <citation type="submission" date="2024-08" db="EMBL/GenBank/DDBJ databases">
        <title>Clostridium lapicellarii sp. nov., and Clostridium renhuaiense sp. nov., two species isolated from the mud in a fermentation cellar used for producing sauce-flavour Chinese liquors.</title>
        <authorList>
            <person name="Yang F."/>
            <person name="Wang H."/>
            <person name="Chen L.Q."/>
            <person name="Zhou N."/>
            <person name="Lu J.J."/>
            <person name="Pu X.X."/>
            <person name="Wan B."/>
            <person name="Wang L."/>
            <person name="Liu S.J."/>
        </authorList>
    </citation>
    <scope>NUCLEOTIDE SEQUENCE [LARGE SCALE GENOMIC DNA]</scope>
    <source>
        <strain evidence="1 2">MT-5</strain>
    </source>
</reference>
<dbReference type="RefSeq" id="WP_369705073.1">
    <property type="nucleotide sequence ID" value="NZ_JBGEWD010000014.1"/>
</dbReference>
<gene>
    <name evidence="1" type="ORF">AB8U03_13440</name>
</gene>
<name>A0ABV4BQX0_9CLOT</name>
<evidence type="ECO:0000313" key="1">
    <source>
        <dbReference type="EMBL" id="MEY8001179.1"/>
    </source>
</evidence>
<evidence type="ECO:0000313" key="2">
    <source>
        <dbReference type="Proteomes" id="UP001564657"/>
    </source>
</evidence>
<dbReference type="EMBL" id="JBGEWD010000014">
    <property type="protein sequence ID" value="MEY8001179.1"/>
    <property type="molecule type" value="Genomic_DNA"/>
</dbReference>
<protein>
    <recommendedName>
        <fullName evidence="3">Phage protein</fullName>
    </recommendedName>
</protein>
<accession>A0ABV4BQX0</accession>
<sequence>MNEYLIVYVSDMFRETYVVAESEDATRKKFKQEVGNYPIIQVVEDDD</sequence>
<dbReference type="Proteomes" id="UP001564657">
    <property type="component" value="Unassembled WGS sequence"/>
</dbReference>
<evidence type="ECO:0008006" key="3">
    <source>
        <dbReference type="Google" id="ProtNLM"/>
    </source>
</evidence>
<organism evidence="1 2">
    <name type="scientific">Clostridium moutaii</name>
    <dbReference type="NCBI Taxonomy" id="3240932"/>
    <lineage>
        <taxon>Bacteria</taxon>
        <taxon>Bacillati</taxon>
        <taxon>Bacillota</taxon>
        <taxon>Clostridia</taxon>
        <taxon>Eubacteriales</taxon>
        <taxon>Clostridiaceae</taxon>
        <taxon>Clostridium</taxon>
    </lineage>
</organism>
<comment type="caution">
    <text evidence="1">The sequence shown here is derived from an EMBL/GenBank/DDBJ whole genome shotgun (WGS) entry which is preliminary data.</text>
</comment>
<keyword evidence="2" id="KW-1185">Reference proteome</keyword>